<comment type="subcellular location">
    <subcellularLocation>
        <location evidence="1">Membrane</location>
        <topology evidence="1">Multi-pass membrane protein</topology>
    </subcellularLocation>
</comment>
<dbReference type="GO" id="GO:0016780">
    <property type="term" value="F:phosphotransferase activity, for other substituted phosphate groups"/>
    <property type="evidence" value="ECO:0007669"/>
    <property type="project" value="TreeGrafter"/>
</dbReference>
<dbReference type="GO" id="GO:0016020">
    <property type="term" value="C:membrane"/>
    <property type="evidence" value="ECO:0007669"/>
    <property type="project" value="UniProtKB-SubCell"/>
</dbReference>
<accession>A0A2S6IQW9</accession>
<gene>
    <name evidence="9" type="ORF">LY01_00460</name>
</gene>
<comment type="caution">
    <text evidence="9">The sequence shown here is derived from an EMBL/GenBank/DDBJ whole genome shotgun (WGS) entry which is preliminary data.</text>
</comment>
<protein>
    <submittedName>
        <fullName evidence="9">Putative colanic acid biosynthesis UDP-glucose lipid carrier transferase</fullName>
    </submittedName>
</protein>
<dbReference type="PANTHER" id="PTHR30576">
    <property type="entry name" value="COLANIC BIOSYNTHESIS UDP-GLUCOSE LIPID CARRIER TRANSFERASE"/>
    <property type="match status" value="1"/>
</dbReference>
<proteinExistence type="inferred from homology"/>
<comment type="similarity">
    <text evidence="2">Belongs to the bacterial sugar transferase family.</text>
</comment>
<evidence type="ECO:0000256" key="1">
    <source>
        <dbReference type="ARBA" id="ARBA00004141"/>
    </source>
</evidence>
<dbReference type="InterPro" id="IPR017475">
    <property type="entry name" value="EPS_sugar_tfrase"/>
</dbReference>
<feature type="transmembrane region" description="Helical" evidence="7">
    <location>
        <begin position="277"/>
        <end position="299"/>
    </location>
</feature>
<dbReference type="AlphaFoldDB" id="A0A2S6IQW9"/>
<dbReference type="InterPro" id="IPR003362">
    <property type="entry name" value="Bact_transf"/>
</dbReference>
<evidence type="ECO:0000256" key="3">
    <source>
        <dbReference type="ARBA" id="ARBA00022679"/>
    </source>
</evidence>
<name>A0A2S6IQW9_9FLAO</name>
<evidence type="ECO:0000256" key="5">
    <source>
        <dbReference type="ARBA" id="ARBA00022989"/>
    </source>
</evidence>
<feature type="transmembrane region" description="Helical" evidence="7">
    <location>
        <begin position="52"/>
        <end position="71"/>
    </location>
</feature>
<dbReference type="NCBIfam" id="TIGR03023">
    <property type="entry name" value="WcaJ_sugtrans"/>
    <property type="match status" value="1"/>
</dbReference>
<keyword evidence="6 7" id="KW-0472">Membrane</keyword>
<evidence type="ECO:0000259" key="8">
    <source>
        <dbReference type="Pfam" id="PF02397"/>
    </source>
</evidence>
<dbReference type="EMBL" id="PTJE01000001">
    <property type="protein sequence ID" value="PPK96637.1"/>
    <property type="molecule type" value="Genomic_DNA"/>
</dbReference>
<dbReference type="RefSeq" id="WP_245890609.1">
    <property type="nucleotide sequence ID" value="NZ_MQVW01000027.1"/>
</dbReference>
<evidence type="ECO:0000313" key="9">
    <source>
        <dbReference type="EMBL" id="PPK96637.1"/>
    </source>
</evidence>
<organism evidence="9 10">
    <name type="scientific">Nonlabens xylanidelens</name>
    <dbReference type="NCBI Taxonomy" id="191564"/>
    <lineage>
        <taxon>Bacteria</taxon>
        <taxon>Pseudomonadati</taxon>
        <taxon>Bacteroidota</taxon>
        <taxon>Flavobacteriia</taxon>
        <taxon>Flavobacteriales</taxon>
        <taxon>Flavobacteriaceae</taxon>
        <taxon>Nonlabens</taxon>
    </lineage>
</organism>
<evidence type="ECO:0000256" key="4">
    <source>
        <dbReference type="ARBA" id="ARBA00022692"/>
    </source>
</evidence>
<evidence type="ECO:0000256" key="7">
    <source>
        <dbReference type="SAM" id="Phobius"/>
    </source>
</evidence>
<keyword evidence="5 7" id="KW-1133">Transmembrane helix</keyword>
<feature type="transmembrane region" description="Helical" evidence="7">
    <location>
        <begin position="27"/>
        <end position="46"/>
    </location>
</feature>
<keyword evidence="10" id="KW-1185">Reference proteome</keyword>
<reference evidence="9 10" key="1">
    <citation type="submission" date="2018-02" db="EMBL/GenBank/DDBJ databases">
        <title>Genomic Encyclopedia of Archaeal and Bacterial Type Strains, Phase II (KMG-II): from individual species to whole genera.</title>
        <authorList>
            <person name="Goeker M."/>
        </authorList>
    </citation>
    <scope>NUCLEOTIDE SEQUENCE [LARGE SCALE GENOMIC DNA]</scope>
    <source>
        <strain evidence="9 10">DSM 16809</strain>
    </source>
</reference>
<evidence type="ECO:0000313" key="10">
    <source>
        <dbReference type="Proteomes" id="UP000239002"/>
    </source>
</evidence>
<dbReference type="NCBIfam" id="TIGR03025">
    <property type="entry name" value="EPS_sugtrans"/>
    <property type="match status" value="1"/>
</dbReference>
<evidence type="ECO:0000256" key="2">
    <source>
        <dbReference type="ARBA" id="ARBA00006464"/>
    </source>
</evidence>
<evidence type="ECO:0000256" key="6">
    <source>
        <dbReference type="ARBA" id="ARBA00023136"/>
    </source>
</evidence>
<feature type="transmembrane region" description="Helical" evidence="7">
    <location>
        <begin position="83"/>
        <end position="106"/>
    </location>
</feature>
<keyword evidence="4 7" id="KW-0812">Transmembrane</keyword>
<keyword evidence="3 9" id="KW-0808">Transferase</keyword>
<dbReference type="PANTHER" id="PTHR30576:SF0">
    <property type="entry name" value="UNDECAPRENYL-PHOSPHATE N-ACETYLGALACTOSAMINYL 1-PHOSPHATE TRANSFERASE-RELATED"/>
    <property type="match status" value="1"/>
</dbReference>
<feature type="transmembrane region" description="Helical" evidence="7">
    <location>
        <begin position="118"/>
        <end position="137"/>
    </location>
</feature>
<dbReference type="InterPro" id="IPR017473">
    <property type="entry name" value="Undecaprenyl-P_gluc_Ptfrase"/>
</dbReference>
<dbReference type="Proteomes" id="UP000239002">
    <property type="component" value="Unassembled WGS sequence"/>
</dbReference>
<dbReference type="Pfam" id="PF02397">
    <property type="entry name" value="Bac_transf"/>
    <property type="match status" value="1"/>
</dbReference>
<sequence length="463" mass="53627">MTTKTLQNISADSIAYRNGRFSGFIRPLSYVVDLGLIILAASYFFVENFDLLTYSIFIGICWIIVSMQLDFYKIRRNTKLTTLLMRLAKQSVFFGFVVFAFFGYYYDLNRESTLIFNYIAATVASISIIKISLFFILKNYRSVLGGNYRNVAILGVNEETERLNEFFEIHTDYGYRSKKVVDVHSPAFSINSFLEWVVEHQIDEIFCSVKELNNDQLVELTDFADNNLRTLKFIPDTEAVLSKQLHYDYYGLTPVLSLREIPLDDVANKFGKRAFDIIFSLFVILFVMSWLTPIVAIIIKLESKGSVFFKQARNGLDYKEFTCYKFRSMVPNKTAHLHQVTRGDLRITKIGRFLRKTSIDELPQFFNVLLGDMSVVGPRPHMVSHTHMYAERIDKFMVRHFVKPGITGLAQVSGYRGEVETEEDIKGRVRNDIYYIENWNIAVDIKIIFKTIANVFKGEEKAY</sequence>
<feature type="domain" description="Bacterial sugar transferase" evidence="8">
    <location>
        <begin position="272"/>
        <end position="457"/>
    </location>
</feature>